<dbReference type="Pfam" id="PF17404">
    <property type="entry name" value="Nrap_D3"/>
    <property type="match status" value="1"/>
</dbReference>
<evidence type="ECO:0000256" key="4">
    <source>
        <dbReference type="ARBA" id="ARBA00022884"/>
    </source>
</evidence>
<evidence type="ECO:0000259" key="10">
    <source>
        <dbReference type="Pfam" id="PF17403"/>
    </source>
</evidence>
<evidence type="ECO:0000256" key="5">
    <source>
        <dbReference type="ARBA" id="ARBA00023242"/>
    </source>
</evidence>
<evidence type="ECO:0000259" key="9">
    <source>
        <dbReference type="Pfam" id="PF03813"/>
    </source>
</evidence>
<dbReference type="PANTHER" id="PTHR17972:SF0">
    <property type="entry name" value="NUCLEOLAR PROTEIN 6"/>
    <property type="match status" value="1"/>
</dbReference>
<feature type="domain" description="Nrap protein" evidence="10">
    <location>
        <begin position="460"/>
        <end position="598"/>
    </location>
</feature>
<evidence type="ECO:0000256" key="7">
    <source>
        <dbReference type="RuleBase" id="RU364032"/>
    </source>
</evidence>
<organism evidence="14 15">
    <name type="scientific">Hirundo rustica rustica</name>
    <dbReference type="NCBI Taxonomy" id="333673"/>
    <lineage>
        <taxon>Eukaryota</taxon>
        <taxon>Metazoa</taxon>
        <taxon>Chordata</taxon>
        <taxon>Craniata</taxon>
        <taxon>Vertebrata</taxon>
        <taxon>Euteleostomi</taxon>
        <taxon>Archelosauria</taxon>
        <taxon>Archosauria</taxon>
        <taxon>Dinosauria</taxon>
        <taxon>Saurischia</taxon>
        <taxon>Theropoda</taxon>
        <taxon>Coelurosauria</taxon>
        <taxon>Aves</taxon>
        <taxon>Neognathae</taxon>
        <taxon>Neoaves</taxon>
        <taxon>Telluraves</taxon>
        <taxon>Australaves</taxon>
        <taxon>Passeriformes</taxon>
        <taxon>Sylvioidea</taxon>
        <taxon>Hirundinidae</taxon>
        <taxon>Hirundo</taxon>
    </lineage>
</organism>
<dbReference type="InterPro" id="IPR035082">
    <property type="entry name" value="Nrap_D1"/>
</dbReference>
<dbReference type="PANTHER" id="PTHR17972">
    <property type="entry name" value="NUCLEOLAR RNA-ASSOCIATED PROTEIN"/>
    <property type="match status" value="1"/>
</dbReference>
<feature type="domain" description="Nrap protein" evidence="9">
    <location>
        <begin position="314"/>
        <end position="454"/>
    </location>
</feature>
<dbReference type="Proteomes" id="UP000269221">
    <property type="component" value="Unassembled WGS sequence"/>
</dbReference>
<evidence type="ECO:0000256" key="8">
    <source>
        <dbReference type="SAM" id="MobiDB-lite"/>
    </source>
</evidence>
<sequence>MVKDLEGKACEEWLSSLGLFSLEKRKPVGHTNLKLSNQGQEGAKKSQQPCLCLDVHQGQSILQNSHFKDGEGYDAVPNDKLSGHLDHEDHEDIAQALRARSCSWVWVSWDELCLLEGSPEAAEEAEQGPDAPAGGAVRRGKRAAPTAAAPQPAKLSRAELYKPPTSEELTQLKETEDLFHSSLLRLQETSFIPLIILVASSGLTPTVPCPSCAGTPELAAELQIEELLKEVTLKETKKKKIDVFLHEINSLLSAIPETPETELTDQAWLSKDMKVPFLQVPFNVKGRFHFVPPAELKVVGSYLLGTCVRPEINVDVAVTMPREIFQDKDNLNQRYHRKRALYLSHIAQHLSQKKLFGSVRFAYMNSNHLKPILLLRPQGKDEKMVTVRLHACPVSGLFKPSRFYPSKNNVRTAWFIEQNTPKEGATEPPTPHYNNSILCDTVMLSHLHFLSNAATDFPGMKDGVALLKVWLNQRQLSKGLGCFSGFLVSMLVAYLLMKRKIVKMMSGYQVLRSTLQFLATTDLSVTGISLAKDADPSLPVLDDFHRAFEVVFVDPSGLVNLCADMTASKYHHVQFEAKCSMEILDDRMVDGFQALLMTPKPMLRTFDHVFHLKHVSKLQGTCKKMQLLNELIDWGGNYVAAALPFVVSLLARGLSRRAQLVAHSLPQIPEWPIDAEPPKHKDVGPLTFGLLFDPEFAASTLEKGPQADHPEALEFRTFWGEKSELRRFQDGSICEAVVWEASNVCQKRLIPDQIIRHLLKLHAGIPESSISYTGALLESLIKTGKEAWGTGEEAMVSVVCSYDDLSRKLWNLKELPLTVTAVQGIHPALRYTDVFPPVPMKPIYSFHHRSKHLLLPSVGKPCPAYITPLKVICHMEGSGQWPQDKGAIKRIKAAFHLQLAELLRQQHQLVCRPAVTYTDVYKDGYVFRLQVAYHREPLILKEVVTPEGMLKYQDTEESRQLELETLHLPYLTSSLHGSPQVGFLRFLNLLATFDWKNNPLIVNLNTGLTDSDCTEIKNKFVAARSRLPVMFLATPKDQWSSMWTRERPSAQILQRLVLLASESLRALEGQLMDPLSDQDVKIVFRPPLDSYDVLIHLNPNQIPRHLENVDRPVKSVSRGVVKNSSATNILFPVVDYDPVQLYLQELRGNNCPNSNLSLKIADNATPPSLSALYSKNTTLPFRATGNTNPVHLCFPIVILDAFDDLALFFYDKHGGEVIAVLWKPLSFQPQPFKVSSMKGRKVTTLNNELVCVPNVEAILEDFEILGEGLVKNVEAHTEKWTI</sequence>
<evidence type="ECO:0000256" key="2">
    <source>
        <dbReference type="ARBA" id="ARBA00006674"/>
    </source>
</evidence>
<dbReference type="GO" id="GO:0006409">
    <property type="term" value="P:tRNA export from nucleus"/>
    <property type="evidence" value="ECO:0007669"/>
    <property type="project" value="TreeGrafter"/>
</dbReference>
<keyword evidence="4 7" id="KW-0694">RNA-binding</keyword>
<comment type="caution">
    <text evidence="14">The sequence shown here is derived from an EMBL/GenBank/DDBJ whole genome shotgun (WGS) entry which is preliminary data.</text>
</comment>
<dbReference type="Pfam" id="PF17407">
    <property type="entry name" value="Nrap_D6"/>
    <property type="match status" value="2"/>
</dbReference>
<feature type="domain" description="Nrap protein" evidence="13">
    <location>
        <begin position="1088"/>
        <end position="1147"/>
    </location>
</feature>
<feature type="region of interest" description="Disordered" evidence="8">
    <location>
        <begin position="120"/>
        <end position="154"/>
    </location>
</feature>
<dbReference type="InterPro" id="IPR005554">
    <property type="entry name" value="NOL6/Upt22"/>
</dbReference>
<dbReference type="GO" id="GO:0034456">
    <property type="term" value="C:UTP-C complex"/>
    <property type="evidence" value="ECO:0007669"/>
    <property type="project" value="TreeGrafter"/>
</dbReference>
<feature type="compositionally biased region" description="Low complexity" evidence="8">
    <location>
        <begin position="143"/>
        <end position="153"/>
    </location>
</feature>
<comment type="function">
    <text evidence="6">Part of the small subunit (SSU) processome, first precursor of the small eukaryotic ribosomal subunit. During the assembly of the SSU processome in the nucleolus, many ribosome biogenesis factors, an RNA chaperone and ribosomal proteins associate with the nascent pre-rRNA and work in concert to generate RNA folding, modifications, rearrangements and cleavage as well as targeted degradation of pre-ribosomal RNA by the RNA exosome.</text>
</comment>
<dbReference type="EMBL" id="QRBI01000102">
    <property type="protein sequence ID" value="RMC16490.1"/>
    <property type="molecule type" value="Genomic_DNA"/>
</dbReference>
<keyword evidence="15" id="KW-1185">Reference proteome</keyword>
<feature type="domain" description="Nrap protein" evidence="13">
    <location>
        <begin position="1200"/>
        <end position="1273"/>
    </location>
</feature>
<dbReference type="Gene3D" id="1.10.1410.10">
    <property type="match status" value="1"/>
</dbReference>
<dbReference type="OrthoDB" id="10251401at2759"/>
<dbReference type="InterPro" id="IPR035371">
    <property type="entry name" value="Nrap_D6"/>
</dbReference>
<dbReference type="GO" id="GO:0032040">
    <property type="term" value="C:small-subunit processome"/>
    <property type="evidence" value="ECO:0007669"/>
    <property type="project" value="TreeGrafter"/>
</dbReference>
<dbReference type="InterPro" id="IPR035369">
    <property type="entry name" value="Nrap_D4"/>
</dbReference>
<dbReference type="Gene3D" id="3.30.70.3030">
    <property type="match status" value="1"/>
</dbReference>
<comment type="subcellular location">
    <subcellularLocation>
        <location evidence="1 7">Nucleus</location>
        <location evidence="1 7">Nucleolus</location>
    </subcellularLocation>
</comment>
<dbReference type="Pfam" id="PF17405">
    <property type="entry name" value="Nrap_D4"/>
    <property type="match status" value="1"/>
</dbReference>
<dbReference type="Pfam" id="PF17403">
    <property type="entry name" value="Nrap_D2"/>
    <property type="match status" value="1"/>
</dbReference>
<dbReference type="InterPro" id="IPR035368">
    <property type="entry name" value="Nrap_D3"/>
</dbReference>
<gene>
    <name evidence="14" type="ORF">DUI87_06425</name>
</gene>
<accession>A0A3M0L0G2</accession>
<dbReference type="FunFam" id="1.10.1410.10:FF:000005">
    <property type="entry name" value="Nucleolar protein 6"/>
    <property type="match status" value="1"/>
</dbReference>
<proteinExistence type="inferred from homology"/>
<evidence type="ECO:0000259" key="12">
    <source>
        <dbReference type="Pfam" id="PF17405"/>
    </source>
</evidence>
<dbReference type="GO" id="GO:0006364">
    <property type="term" value="P:rRNA processing"/>
    <property type="evidence" value="ECO:0007669"/>
    <property type="project" value="TreeGrafter"/>
</dbReference>
<protein>
    <recommendedName>
        <fullName evidence="3 7">Nucleolar protein 6</fullName>
    </recommendedName>
</protein>
<dbReference type="InterPro" id="IPR035367">
    <property type="entry name" value="Nrap_D2"/>
</dbReference>
<comment type="similarity">
    <text evidence="2 7">Belongs to the NRAP family.</text>
</comment>
<dbReference type="GO" id="GO:0032545">
    <property type="term" value="C:CURI complex"/>
    <property type="evidence" value="ECO:0007669"/>
    <property type="project" value="TreeGrafter"/>
</dbReference>
<evidence type="ECO:0000256" key="6">
    <source>
        <dbReference type="ARBA" id="ARBA00035000"/>
    </source>
</evidence>
<dbReference type="GO" id="GO:0003723">
    <property type="term" value="F:RNA binding"/>
    <property type="evidence" value="ECO:0007669"/>
    <property type="project" value="UniProtKB-KW"/>
</dbReference>
<evidence type="ECO:0000259" key="13">
    <source>
        <dbReference type="Pfam" id="PF17407"/>
    </source>
</evidence>
<evidence type="ECO:0000259" key="11">
    <source>
        <dbReference type="Pfam" id="PF17404"/>
    </source>
</evidence>
<feature type="domain" description="Nrap protein" evidence="12">
    <location>
        <begin position="778"/>
        <end position="977"/>
    </location>
</feature>
<reference evidence="14 15" key="1">
    <citation type="submission" date="2018-07" db="EMBL/GenBank/DDBJ databases">
        <title>A high quality draft genome assembly of the barn swallow (H. rustica rustica).</title>
        <authorList>
            <person name="Formenti G."/>
            <person name="Chiara M."/>
            <person name="Poveda L."/>
            <person name="Francoijs K.-J."/>
            <person name="Bonisoli-Alquati A."/>
            <person name="Canova L."/>
            <person name="Gianfranceschi L."/>
            <person name="Horner D.S."/>
            <person name="Saino N."/>
        </authorList>
    </citation>
    <scope>NUCLEOTIDE SEQUENCE [LARGE SCALE GENOMIC DNA]</scope>
    <source>
        <strain evidence="14">Chelidonia</strain>
        <tissue evidence="14">Blood</tissue>
    </source>
</reference>
<dbReference type="Pfam" id="PF03813">
    <property type="entry name" value="Nrap"/>
    <property type="match status" value="1"/>
</dbReference>
<feature type="domain" description="Nrap protein" evidence="11">
    <location>
        <begin position="603"/>
        <end position="763"/>
    </location>
</feature>
<evidence type="ECO:0000313" key="14">
    <source>
        <dbReference type="EMBL" id="RMC16490.1"/>
    </source>
</evidence>
<evidence type="ECO:0000256" key="3">
    <source>
        <dbReference type="ARBA" id="ARBA00016437"/>
    </source>
</evidence>
<evidence type="ECO:0000256" key="1">
    <source>
        <dbReference type="ARBA" id="ARBA00004604"/>
    </source>
</evidence>
<name>A0A3M0L0G2_HIRRU</name>
<keyword evidence="5 7" id="KW-0539">Nucleus</keyword>
<evidence type="ECO:0000313" key="15">
    <source>
        <dbReference type="Proteomes" id="UP000269221"/>
    </source>
</evidence>
<dbReference type="STRING" id="333673.A0A3M0L0G2"/>